<gene>
    <name evidence="12" type="primary">LOC111351059</name>
</gene>
<comment type="similarity">
    <text evidence="2">Belongs to the peptidase C19 family.</text>
</comment>
<dbReference type="CDD" id="cd02659">
    <property type="entry name" value="peptidase_C19C"/>
    <property type="match status" value="1"/>
</dbReference>
<dbReference type="PROSITE" id="PS50235">
    <property type="entry name" value="USP_3"/>
    <property type="match status" value="1"/>
</dbReference>
<feature type="compositionally biased region" description="Acidic residues" evidence="9">
    <location>
        <begin position="2439"/>
        <end position="2449"/>
    </location>
</feature>
<dbReference type="FunFam" id="3.90.70.10:FF:000022">
    <property type="entry name" value="Ubiquitin carboxyl-terminal hydrolase 24"/>
    <property type="match status" value="1"/>
</dbReference>
<dbReference type="Gene3D" id="3.90.70.10">
    <property type="entry name" value="Cysteine proteinases"/>
    <property type="match status" value="1"/>
</dbReference>
<feature type="compositionally biased region" description="Low complexity" evidence="9">
    <location>
        <begin position="2491"/>
        <end position="2504"/>
    </location>
</feature>
<feature type="region of interest" description="Disordered" evidence="9">
    <location>
        <begin position="984"/>
        <end position="1005"/>
    </location>
</feature>
<evidence type="ECO:0000256" key="3">
    <source>
        <dbReference type="ARBA" id="ARBA00012759"/>
    </source>
</evidence>
<dbReference type="InterPro" id="IPR056850">
    <property type="entry name" value="ARM_UBP34_24_USP9X_Y"/>
</dbReference>
<evidence type="ECO:0000256" key="6">
    <source>
        <dbReference type="ARBA" id="ARBA00022786"/>
    </source>
</evidence>
<dbReference type="Pfam" id="PF00443">
    <property type="entry name" value="UCH"/>
    <property type="match status" value="1"/>
</dbReference>
<feature type="compositionally biased region" description="Acidic residues" evidence="9">
    <location>
        <begin position="2461"/>
        <end position="2475"/>
    </location>
</feature>
<dbReference type="InterPro" id="IPR055176">
    <property type="entry name" value="UBP24/USP9X/USP9Y_UBL"/>
</dbReference>
<evidence type="ECO:0000256" key="4">
    <source>
        <dbReference type="ARBA" id="ARBA00022553"/>
    </source>
</evidence>
<reference evidence="12" key="1">
    <citation type="submission" date="2025-08" db="UniProtKB">
        <authorList>
            <consortium name="RefSeq"/>
        </authorList>
    </citation>
    <scope>IDENTIFICATION</scope>
    <source>
        <strain evidence="12">Ishihara</strain>
        <tissue evidence="12">Whole body</tissue>
    </source>
</reference>
<evidence type="ECO:0000256" key="2">
    <source>
        <dbReference type="ARBA" id="ARBA00009085"/>
    </source>
</evidence>
<feature type="domain" description="USP" evidence="10">
    <location>
        <begin position="1551"/>
        <end position="1920"/>
    </location>
</feature>
<proteinExistence type="inferred from homology"/>
<evidence type="ECO:0000256" key="5">
    <source>
        <dbReference type="ARBA" id="ARBA00022670"/>
    </source>
</evidence>
<comment type="catalytic activity">
    <reaction evidence="1">
        <text>Thiol-dependent hydrolysis of ester, thioester, amide, peptide and isopeptide bonds formed by the C-terminal Gly of ubiquitin (a 76-residue protein attached to proteins as an intracellular targeting signal).</text>
        <dbReference type="EC" id="3.4.19.12"/>
    </reaction>
</comment>
<dbReference type="Proteomes" id="UP000301870">
    <property type="component" value="Chromosome 2"/>
</dbReference>
<keyword evidence="4" id="KW-0597">Phosphoprotein</keyword>
<dbReference type="GO" id="GO:0005829">
    <property type="term" value="C:cytosol"/>
    <property type="evidence" value="ECO:0007669"/>
    <property type="project" value="TreeGrafter"/>
</dbReference>
<dbReference type="Pfam" id="PF12030">
    <property type="entry name" value="DUF3517"/>
    <property type="match status" value="1"/>
</dbReference>
<dbReference type="PROSITE" id="PS00973">
    <property type="entry name" value="USP_2"/>
    <property type="match status" value="1"/>
</dbReference>
<evidence type="ECO:0000256" key="9">
    <source>
        <dbReference type="SAM" id="MobiDB-lite"/>
    </source>
</evidence>
<dbReference type="PANTHER" id="PTHR24006:SF925">
    <property type="entry name" value="UBIQUITINYL HYDROLASE 1"/>
    <property type="match status" value="1"/>
</dbReference>
<protein>
    <recommendedName>
        <fullName evidence="3">ubiquitinyl hydrolase 1</fullName>
        <ecNumber evidence="3">3.4.19.12</ecNumber>
    </recommendedName>
</protein>
<dbReference type="InterPro" id="IPR016024">
    <property type="entry name" value="ARM-type_fold"/>
</dbReference>
<dbReference type="GO" id="GO:0006508">
    <property type="term" value="P:proteolysis"/>
    <property type="evidence" value="ECO:0007669"/>
    <property type="project" value="UniProtKB-KW"/>
</dbReference>
<dbReference type="InterPro" id="IPR028889">
    <property type="entry name" value="USP"/>
</dbReference>
<feature type="compositionally biased region" description="Low complexity" evidence="9">
    <location>
        <begin position="987"/>
        <end position="1000"/>
    </location>
</feature>
<feature type="compositionally biased region" description="Pro residues" evidence="9">
    <location>
        <begin position="2505"/>
        <end position="2526"/>
    </location>
</feature>
<accession>A0A9J7IMR5</accession>
<dbReference type="GO" id="GO:0004843">
    <property type="term" value="F:cysteine-type deubiquitinase activity"/>
    <property type="evidence" value="ECO:0007669"/>
    <property type="project" value="UniProtKB-EC"/>
</dbReference>
<name>A0A9J7IMR5_SPOLT</name>
<evidence type="ECO:0000256" key="8">
    <source>
        <dbReference type="ARBA" id="ARBA00022807"/>
    </source>
</evidence>
<dbReference type="Pfam" id="PF25010">
    <property type="entry name" value="ARM_UBP24_USP9X-Y"/>
    <property type="match status" value="1"/>
</dbReference>
<dbReference type="CTD" id="43749"/>
<feature type="region of interest" description="Disordered" evidence="9">
    <location>
        <begin position="2437"/>
        <end position="2526"/>
    </location>
</feature>
<dbReference type="SUPFAM" id="SSF48371">
    <property type="entry name" value="ARM repeat"/>
    <property type="match status" value="1"/>
</dbReference>
<dbReference type="InterPro" id="IPR018200">
    <property type="entry name" value="USP_CS"/>
</dbReference>
<evidence type="ECO:0000256" key="1">
    <source>
        <dbReference type="ARBA" id="ARBA00000707"/>
    </source>
</evidence>
<evidence type="ECO:0000256" key="7">
    <source>
        <dbReference type="ARBA" id="ARBA00022801"/>
    </source>
</evidence>
<dbReference type="InterPro" id="IPR050164">
    <property type="entry name" value="Peptidase_C19"/>
</dbReference>
<keyword evidence="5" id="KW-0645">Protease</keyword>
<dbReference type="OrthoDB" id="289038at2759"/>
<dbReference type="GeneID" id="111351059"/>
<keyword evidence="7 12" id="KW-0378">Hydrolase</keyword>
<evidence type="ECO:0000259" key="10">
    <source>
        <dbReference type="PROSITE" id="PS50235"/>
    </source>
</evidence>
<keyword evidence="6" id="KW-0833">Ubl conjugation pathway</keyword>
<dbReference type="EC" id="3.4.19.12" evidence="3"/>
<dbReference type="PANTHER" id="PTHR24006">
    <property type="entry name" value="UBIQUITIN CARBOXYL-TERMINAL HYDROLASE"/>
    <property type="match status" value="1"/>
</dbReference>
<dbReference type="SUPFAM" id="SSF54001">
    <property type="entry name" value="Cysteine proteinases"/>
    <property type="match status" value="1"/>
</dbReference>
<dbReference type="InterPro" id="IPR001394">
    <property type="entry name" value="Peptidase_C19_UCH"/>
</dbReference>
<dbReference type="GO" id="GO:0005634">
    <property type="term" value="C:nucleus"/>
    <property type="evidence" value="ECO:0007669"/>
    <property type="project" value="TreeGrafter"/>
</dbReference>
<dbReference type="GO" id="GO:0016579">
    <property type="term" value="P:protein deubiquitination"/>
    <property type="evidence" value="ECO:0007669"/>
    <property type="project" value="InterPro"/>
</dbReference>
<evidence type="ECO:0000313" key="12">
    <source>
        <dbReference type="RefSeq" id="XP_022818595.1"/>
    </source>
</evidence>
<dbReference type="RefSeq" id="XP_022818595.1">
    <property type="nucleotide sequence ID" value="XM_022962827.1"/>
</dbReference>
<dbReference type="GO" id="GO:0016477">
    <property type="term" value="P:cell migration"/>
    <property type="evidence" value="ECO:0007669"/>
    <property type="project" value="TreeGrafter"/>
</dbReference>
<dbReference type="InterPro" id="IPR038765">
    <property type="entry name" value="Papain-like_cys_pep_sf"/>
</dbReference>
<keyword evidence="8" id="KW-0788">Thiol protease</keyword>
<sequence>MTISMKEQDQMPGEMAFPEAKLKALEEKISHPRWVVPVLPEQELEALLIAATELAAKGEDATHPACQRFYNDALTVSFTKILTDDAVSSWKNNIQQCVRSNCEKLVKLCAMKLDDPRFLHLLSMTFNPNNKFHTFNASRTCEGLSITPPGQGTTQESEVFARSQDHRTPRGWLVHLINVFGQAGGFVKLRERFETIMGFQKTDLTSSITSEEKVSTEIIEKENEENKCDKVESTEIVSVIADSGEFSLPARSEQPSSLEQSTSGETRVATVWQLLRPLGLCHDLLTSHTVTTYLLPVLECIPTLLESLTDEELKREARGSENKTDTVSCLIRACKYVSVKTPQYHSLLKSLEMFRLKMILRLLQMSSFNGKMSALNEINQLISTFSQQPKPEWLTPSVITTWIRENKVVDIVLRDSLHQPQYVDRLEKMLRFMIKENSLTRDDLDAIWKAQHGKHEAIVKNLHDLLAKLAWDFTPDQLDHLFDCFKASWATSSKKQSDKLLEVIRRLAEDDKDGVMANKVLVLFWNLAHSDEVCTEIMDVALANLIKILDYSCSQDRDAQKTLWLDKCVEELKTNEKWVLPALKMMREICCLYEAGGGTGLRPHVTRQELIDRLQTQHSLVILVTDSLTHYMEAVRTKLAEEGDIDWDNWLPDGRYPHAAQVHERLSFLRFLLKDGQLWLCAEQAKQIWVCLAEKPAHLGDREACFRWFSKLMGEEPDLDPNINLHFFRRNIMTLSPNLLTHAGIKCFERFFKAVNSKEGKLKVKRRSFLLNDADLIGLDYLWRVITECEDEISARGIELLREVSTCVGPQLSAAQHHEAFLTHCCARTQRLQKDMEAHEDSSESCTRMCRVIRAIQEYINECDRRFSAERQILPIYRSGRGRQCTIIVRFNFQTGQRQIEDVELFSHSNETLHSLRSNIQRRLKNASESNIKLELYVNKLELYVNGELLDSSHDRKILSQIPLRDKTVIVAKVYDGQVCGSGGCGSSNESSSDSSTSSPPLSPTPEHALPGVLFAQGSWYLPFILDLEHIGITKGHGPLTEAAHLLSQICPAHKQTVEKLTEALLCRDDTKLRDMLYGPAPPTVAYNVEVLYSMVMPSSDTRLERCRSFRIACVKKAPLLVQCLSDNDFLQGAAPHTRRVGYLALVRLAKLALYTLGHLFEIIAPDGTDANLDKEFRRDVTILREALQTVPNHTCELMVKAIAEKLANALGEQVVLSGEDSDSVSALVWWCVPTSATVRSLYSLSYSVAQPSDISGIVHPDDVTLVRECMEVVTICMALSGGHLENNLLNEPWWQDTALYLMIDCPNPQVRVSSAEQLLCMCAWGGGGGARAALAALGGAAGLGAAAARLAAHARHAMQFLQLLCRLVALAGPTERTLDDLALEVAWLRAVRANPLSLDDTLLEGHLNLTKELFTHVPAQVKYQYGAHPDHKDAGLIKEVTTEFLWPYSWAWCVVSGAGGGAGEAGGAQGAARGARRPAGPAEPAAPLCRTASAAAAATDLLLALVHGCVPNMAALANLLDLMFYSDKSMPLAEWEYMPCVGPRPPAGLVGLKNAGATCYMNSVLQQLYCVRAVRDALLTVQGAATDPNEDFSGESHHHSIVENNIESNTDYNITILKQVQAIFAHLHYSKLQYYIPRGLWAHFRLQGEPVNLREQQDAVEFFMSLVESLDEALKTLGQEQLMAKTMGGTYSDQKICKGCPHRYCKEEPFSVVSLDIRNMSRLQESLEAYVRGELLEGADAYHCDKCNKKVVTVKRLCLNKLPPVLVIQLKRFEYDFEKVCAIKFNDYFEFPRELDVEPYTAWGLARAEGDSSLWEGGEEKAQETHYQLSGIVVHSGQASGGHYYSYVLLRDNGSETGRWVKLDDGDVSECGMHDDEEMKAQCFGGEYMGEVFDPMLKRVSYKRQKRWWNAYMLFYTRKDTIESQSLLEQSMKNLTMKENIIPRPIWLSVRRSNIAFSHNQDQFSLEHFNFMKKLCYMRLQMLPGSQSAIWGPEHEEMSMLAVQLATKFLFQVGFRTKKTLRGPAADWHDILCQHLRCSQAVRAWFATDLFKHPHRLCDYLLSCPTAEVRLVFMKIIVFLAHFSVQDPPVSNGYGSWCGREEAVSLSDQVLCCARALAAPAPAAAQHADTHAARHLPLLFNLFHTYACLGISEKHQLLRLKLLDIVLSVCMDETNTAMGKYQYPESAKVHQVVCALARCCDVSARCQAAGAADGAAPLPNPFAEPQAHGARPLLSSAAADVLYNRTGSYMKKLTEECCGCDEGIRLLQFLCWEHAGWSRIALAELLWQMAYAYCHELRRHSDALTALLLMEDSWQQHRIHNVIKGVSEERPGLLETAARARGHYQKRAYACVKLLVGVMCRAPAAVRAVHHQPDARRRWRQLLAWLQDELDRKYGPGGYGSYGTWSPPGTSNETSSGYFLERSNSARKTLEKAYQLCPEEEDEEEEEGREGAEGSGSGDAADDSGDEDEPADEEPAARRLAGGAGGAGPSVGHSAGPNAGPSTVPAPPAPPAPPAQPSRDPLPPL</sequence>
<dbReference type="KEGG" id="sliu:111351059"/>
<dbReference type="PROSITE" id="PS00972">
    <property type="entry name" value="USP_1"/>
    <property type="match status" value="1"/>
</dbReference>
<keyword evidence="11" id="KW-1185">Reference proteome</keyword>
<evidence type="ECO:0000313" key="11">
    <source>
        <dbReference type="Proteomes" id="UP000301870"/>
    </source>
</evidence>
<dbReference type="InterPro" id="IPR021905">
    <property type="entry name" value="DUF3517"/>
</dbReference>
<dbReference type="Pfam" id="PF22900">
    <property type="entry name" value="UCH_UBL1"/>
    <property type="match status" value="1"/>
</dbReference>
<organism evidence="11 12">
    <name type="scientific">Spodoptera litura</name>
    <name type="common">Asian cotton leafworm</name>
    <dbReference type="NCBI Taxonomy" id="69820"/>
    <lineage>
        <taxon>Eukaryota</taxon>
        <taxon>Metazoa</taxon>
        <taxon>Ecdysozoa</taxon>
        <taxon>Arthropoda</taxon>
        <taxon>Hexapoda</taxon>
        <taxon>Insecta</taxon>
        <taxon>Pterygota</taxon>
        <taxon>Neoptera</taxon>
        <taxon>Endopterygota</taxon>
        <taxon>Lepidoptera</taxon>
        <taxon>Glossata</taxon>
        <taxon>Ditrysia</taxon>
        <taxon>Noctuoidea</taxon>
        <taxon>Noctuidae</taxon>
        <taxon>Amphipyrinae</taxon>
        <taxon>Spodoptera</taxon>
    </lineage>
</organism>